<accession>A0AAN9ARF5</accession>
<feature type="compositionally biased region" description="Basic residues" evidence="16">
    <location>
        <begin position="44"/>
        <end position="53"/>
    </location>
</feature>
<evidence type="ECO:0000256" key="4">
    <source>
        <dbReference type="ARBA" id="ARBA00012251"/>
    </source>
</evidence>
<evidence type="ECO:0000256" key="10">
    <source>
        <dbReference type="ARBA" id="ARBA00022786"/>
    </source>
</evidence>
<dbReference type="CDD" id="cd20338">
    <property type="entry name" value="BRcat_RBR_RNF19"/>
    <property type="match status" value="1"/>
</dbReference>
<evidence type="ECO:0000256" key="15">
    <source>
        <dbReference type="PROSITE-ProRule" id="PRU00175"/>
    </source>
</evidence>
<evidence type="ECO:0000313" key="20">
    <source>
        <dbReference type="EMBL" id="KAK7091632.1"/>
    </source>
</evidence>
<comment type="pathway">
    <text evidence="3">Protein modification; protein ubiquitination.</text>
</comment>
<feature type="region of interest" description="Disordered" evidence="16">
    <location>
        <begin position="713"/>
        <end position="742"/>
    </location>
</feature>
<reference evidence="20 21" key="1">
    <citation type="submission" date="2024-02" db="EMBL/GenBank/DDBJ databases">
        <title>Chromosome-scale genome assembly of the rough periwinkle Littorina saxatilis.</title>
        <authorList>
            <person name="De Jode A."/>
            <person name="Faria R."/>
            <person name="Formenti G."/>
            <person name="Sims Y."/>
            <person name="Smith T.P."/>
            <person name="Tracey A."/>
            <person name="Wood J.M.D."/>
            <person name="Zagrodzka Z.B."/>
            <person name="Johannesson K."/>
            <person name="Butlin R.K."/>
            <person name="Leder E.H."/>
        </authorList>
    </citation>
    <scope>NUCLEOTIDE SEQUENCE [LARGE SCALE GENOMIC DNA]</scope>
    <source>
        <strain evidence="20">Snail1</strain>
        <tissue evidence="20">Muscle</tissue>
    </source>
</reference>
<sequence>MKKRDRDFTSLSFGASKGGDSHRSSGGGASGGSPFSLSRFLPLRSRRRHHSKSRMSLDSDSAKSESSLASHNVTSTSLPAFHNNVATTPLSRAAHHPATVAMATSTSGLAATTTTTTTASLPSSSLTLPFPGSPTISENTAAGDGAVRECPVCMTEQTLDCFPPVQTCDHRSCLQCLRHYLQIEISESRINIACPECNEQFHPNDIQLILDDPRIMSKYEDFMMRRVLAMDPDTRWCPAPDCGYAVIAAGCAGCPKLKCEREGCDTYFCYHCKQRWHPNQTCDAARAERSPNNRSSSLSYSHESNGQNEIKPCPRCGAFIVKMNDGSCNHMTCAVCAAEFCWLCMKEISDLHYLSPSGCTFWGRKPWSRKKKILWQLGTLVGAPVGITLVAGIAVPAMIIAIPVWVGRKIHARYRLSSKHRRNLAVTGGVAASILASPIIAGLAVGIGVPILLAYVYGVVPISLCRSGGCGVTTTNTGGVRFEFDEENEANAQGNFSGDNQSETMPAVANPSIAPSIGDASLGMTNSLSASGSHMDRVGVLRDADSDRDSASNRAIAGASLNGSLCGSTYTNKLEVQADVAPAGGPQKRASFSSESANISLSEKSATVSFDEASLRVFYTDGHREGDADSAGYDGNDTAAAAASPTTPGSPRHQDGRQGPKCKKLTRFVDDIQTVTPSSNVVVTGDTGAGCSYAQTGEVSTCHVSPRVAVYPVMSSSRSDKDRNTSAYRAKRPHNITAGKVSINNDVPLQTATVSTYRETDFPSSSSPVKNASAEKATVDNNDVAVSRVSICSEVASVRQVLPEVDTDKPVASRQSSNSPGVDSQSLGNRGRSLSLSCSSLDRKLSEGAGDISSVGMESEDSANGEPRSLRRHSYELAYRHGRISPGLFDEGH</sequence>
<dbReference type="SMART" id="SM00184">
    <property type="entry name" value="RING"/>
    <property type="match status" value="2"/>
</dbReference>
<dbReference type="Gene3D" id="1.20.120.1750">
    <property type="match status" value="1"/>
</dbReference>
<dbReference type="GO" id="GO:0008270">
    <property type="term" value="F:zinc ion binding"/>
    <property type="evidence" value="ECO:0007669"/>
    <property type="project" value="UniProtKB-KW"/>
</dbReference>
<evidence type="ECO:0000256" key="17">
    <source>
        <dbReference type="SAM" id="Phobius"/>
    </source>
</evidence>
<dbReference type="GO" id="GO:0016020">
    <property type="term" value="C:membrane"/>
    <property type="evidence" value="ECO:0007669"/>
    <property type="project" value="UniProtKB-SubCell"/>
</dbReference>
<dbReference type="CDD" id="cd20355">
    <property type="entry name" value="Rcat_RBR_RNF19"/>
    <property type="match status" value="1"/>
</dbReference>
<feature type="domain" description="RING-type" evidence="18">
    <location>
        <begin position="150"/>
        <end position="198"/>
    </location>
</feature>
<keyword evidence="12 17" id="KW-1133">Transmembrane helix</keyword>
<dbReference type="FunFam" id="1.20.120.1750:FF:000001">
    <property type="entry name" value="RBR-type E3 ubiquitin transferase"/>
    <property type="match status" value="1"/>
</dbReference>
<dbReference type="PROSITE" id="PS50089">
    <property type="entry name" value="ZF_RING_2"/>
    <property type="match status" value="1"/>
</dbReference>
<dbReference type="Pfam" id="PF22191">
    <property type="entry name" value="IBR_1"/>
    <property type="match status" value="1"/>
</dbReference>
<feature type="compositionally biased region" description="Low complexity" evidence="16">
    <location>
        <begin position="32"/>
        <end position="43"/>
    </location>
</feature>
<dbReference type="SUPFAM" id="SSF57850">
    <property type="entry name" value="RING/U-box"/>
    <property type="match status" value="3"/>
</dbReference>
<feature type="transmembrane region" description="Helical" evidence="17">
    <location>
        <begin position="373"/>
        <end position="406"/>
    </location>
</feature>
<feature type="compositionally biased region" description="Low complexity" evidence="16">
    <location>
        <begin position="638"/>
        <end position="651"/>
    </location>
</feature>
<comment type="caution">
    <text evidence="20">The sequence shown here is derived from an EMBL/GenBank/DDBJ whole genome shotgun (WGS) entry which is preliminary data.</text>
</comment>
<keyword evidence="13 17" id="KW-0472">Membrane</keyword>
<evidence type="ECO:0000256" key="5">
    <source>
        <dbReference type="ARBA" id="ARBA00022679"/>
    </source>
</evidence>
<keyword evidence="7" id="KW-0479">Metal-binding</keyword>
<dbReference type="Gene3D" id="3.30.40.10">
    <property type="entry name" value="Zinc/RING finger domain, C3HC4 (zinc finger)"/>
    <property type="match status" value="1"/>
</dbReference>
<keyword evidence="5" id="KW-0808">Transferase</keyword>
<dbReference type="SMART" id="SM00647">
    <property type="entry name" value="IBR"/>
    <property type="match status" value="2"/>
</dbReference>
<feature type="transmembrane region" description="Helical" evidence="17">
    <location>
        <begin position="426"/>
        <end position="457"/>
    </location>
</feature>
<comment type="catalytic activity">
    <reaction evidence="1">
        <text>[E2 ubiquitin-conjugating enzyme]-S-ubiquitinyl-L-cysteine + [acceptor protein]-L-lysine = [E2 ubiquitin-conjugating enzyme]-L-cysteine + [acceptor protein]-N(6)-ubiquitinyl-L-lysine.</text>
        <dbReference type="EC" id="2.3.2.31"/>
    </reaction>
</comment>
<feature type="domain" description="RING-type" evidence="19">
    <location>
        <begin position="146"/>
        <end position="363"/>
    </location>
</feature>
<feature type="region of interest" description="Disordered" evidence="16">
    <location>
        <begin position="806"/>
        <end position="833"/>
    </location>
</feature>
<keyword evidence="6 17" id="KW-0812">Transmembrane</keyword>
<evidence type="ECO:0000256" key="11">
    <source>
        <dbReference type="ARBA" id="ARBA00022833"/>
    </source>
</evidence>
<evidence type="ECO:0000313" key="21">
    <source>
        <dbReference type="Proteomes" id="UP001374579"/>
    </source>
</evidence>
<evidence type="ECO:0000256" key="6">
    <source>
        <dbReference type="ARBA" id="ARBA00022692"/>
    </source>
</evidence>
<name>A0AAN9ARF5_9CAEN</name>
<dbReference type="PANTHER" id="PTHR11685">
    <property type="entry name" value="RBR FAMILY RING FINGER AND IBR DOMAIN-CONTAINING"/>
    <property type="match status" value="1"/>
</dbReference>
<evidence type="ECO:0000256" key="16">
    <source>
        <dbReference type="SAM" id="MobiDB-lite"/>
    </source>
</evidence>
<keyword evidence="8" id="KW-0677">Repeat</keyword>
<feature type="region of interest" description="Disordered" evidence="16">
    <location>
        <begin position="626"/>
        <end position="661"/>
    </location>
</feature>
<evidence type="ECO:0000256" key="12">
    <source>
        <dbReference type="ARBA" id="ARBA00022989"/>
    </source>
</evidence>
<organism evidence="20 21">
    <name type="scientific">Littorina saxatilis</name>
    <dbReference type="NCBI Taxonomy" id="31220"/>
    <lineage>
        <taxon>Eukaryota</taxon>
        <taxon>Metazoa</taxon>
        <taxon>Spiralia</taxon>
        <taxon>Lophotrochozoa</taxon>
        <taxon>Mollusca</taxon>
        <taxon>Gastropoda</taxon>
        <taxon>Caenogastropoda</taxon>
        <taxon>Littorinimorpha</taxon>
        <taxon>Littorinoidea</taxon>
        <taxon>Littorinidae</taxon>
        <taxon>Littorina</taxon>
    </lineage>
</organism>
<dbReference type="AlphaFoldDB" id="A0AAN9ARF5"/>
<evidence type="ECO:0000256" key="1">
    <source>
        <dbReference type="ARBA" id="ARBA00001798"/>
    </source>
</evidence>
<evidence type="ECO:0000256" key="9">
    <source>
        <dbReference type="ARBA" id="ARBA00022771"/>
    </source>
</evidence>
<comment type="subcellular location">
    <subcellularLocation>
        <location evidence="2">Membrane</location>
        <topology evidence="2">Multi-pass membrane protein</topology>
    </subcellularLocation>
</comment>
<keyword evidence="11" id="KW-0862">Zinc</keyword>
<feature type="region of interest" description="Disordered" evidence="16">
    <location>
        <begin position="1"/>
        <end position="75"/>
    </location>
</feature>
<evidence type="ECO:0000256" key="2">
    <source>
        <dbReference type="ARBA" id="ARBA00004141"/>
    </source>
</evidence>
<feature type="compositionally biased region" description="Polar residues" evidence="16">
    <location>
        <begin position="758"/>
        <end position="770"/>
    </location>
</feature>
<evidence type="ECO:0000256" key="3">
    <source>
        <dbReference type="ARBA" id="ARBA00004906"/>
    </source>
</evidence>
<dbReference type="EMBL" id="JBAMIC010000022">
    <property type="protein sequence ID" value="KAK7091632.1"/>
    <property type="molecule type" value="Genomic_DNA"/>
</dbReference>
<feature type="region of interest" description="Disordered" evidence="16">
    <location>
        <begin position="758"/>
        <end position="777"/>
    </location>
</feature>
<dbReference type="GO" id="GO:0016567">
    <property type="term" value="P:protein ubiquitination"/>
    <property type="evidence" value="ECO:0007669"/>
    <property type="project" value="InterPro"/>
</dbReference>
<dbReference type="InterPro" id="IPR001841">
    <property type="entry name" value="Znf_RING"/>
</dbReference>
<dbReference type="FunFam" id="3.30.40.10:FF:000424">
    <property type="entry name" value="RBR-type E3 ubiquitin transferase"/>
    <property type="match status" value="1"/>
</dbReference>
<dbReference type="Pfam" id="PF01485">
    <property type="entry name" value="IBR"/>
    <property type="match status" value="1"/>
</dbReference>
<keyword evidence="21" id="KW-1185">Reference proteome</keyword>
<dbReference type="PROSITE" id="PS51873">
    <property type="entry name" value="TRIAD"/>
    <property type="match status" value="1"/>
</dbReference>
<dbReference type="FunFam" id="2.20.25.20:FF:000004">
    <property type="entry name" value="RBR-type E3 ubiquitin transferase"/>
    <property type="match status" value="1"/>
</dbReference>
<comment type="similarity">
    <text evidence="14">Belongs to the RBR family. RNF19 subfamily.</text>
</comment>
<feature type="region of interest" description="Disordered" evidence="16">
    <location>
        <begin position="847"/>
        <end position="870"/>
    </location>
</feature>
<evidence type="ECO:0000256" key="8">
    <source>
        <dbReference type="ARBA" id="ARBA00022737"/>
    </source>
</evidence>
<evidence type="ECO:0000256" key="7">
    <source>
        <dbReference type="ARBA" id="ARBA00022723"/>
    </source>
</evidence>
<evidence type="ECO:0000259" key="19">
    <source>
        <dbReference type="PROSITE" id="PS51873"/>
    </source>
</evidence>
<feature type="compositionally biased region" description="Low complexity" evidence="16">
    <location>
        <begin position="824"/>
        <end position="833"/>
    </location>
</feature>
<keyword evidence="10" id="KW-0833">Ubl conjugation pathway</keyword>
<dbReference type="InterPro" id="IPR031127">
    <property type="entry name" value="E3_UB_ligase_RBR"/>
</dbReference>
<proteinExistence type="inferred from homology"/>
<dbReference type="InterPro" id="IPR013083">
    <property type="entry name" value="Znf_RING/FYVE/PHD"/>
</dbReference>
<evidence type="ECO:0000256" key="14">
    <source>
        <dbReference type="ARBA" id="ARBA00061087"/>
    </source>
</evidence>
<gene>
    <name evidence="20" type="ORF">V1264_009290</name>
</gene>
<keyword evidence="9 15" id="KW-0863">Zinc-finger</keyword>
<evidence type="ECO:0000256" key="13">
    <source>
        <dbReference type="ARBA" id="ARBA00023136"/>
    </source>
</evidence>
<feature type="compositionally biased region" description="Polar residues" evidence="16">
    <location>
        <begin position="813"/>
        <end position="823"/>
    </location>
</feature>
<dbReference type="InterPro" id="IPR044066">
    <property type="entry name" value="TRIAD_supradom"/>
</dbReference>
<protein>
    <recommendedName>
        <fullName evidence="4">RBR-type E3 ubiquitin transferase</fullName>
        <ecNumber evidence="4">2.3.2.31</ecNumber>
    </recommendedName>
</protein>
<dbReference type="EC" id="2.3.2.31" evidence="4"/>
<dbReference type="Gene3D" id="2.20.25.20">
    <property type="match status" value="1"/>
</dbReference>
<dbReference type="Proteomes" id="UP001374579">
    <property type="component" value="Unassembled WGS sequence"/>
</dbReference>
<dbReference type="InterPro" id="IPR002867">
    <property type="entry name" value="IBR_dom"/>
</dbReference>
<dbReference type="GO" id="GO:0061630">
    <property type="term" value="F:ubiquitin protein ligase activity"/>
    <property type="evidence" value="ECO:0007669"/>
    <property type="project" value="UniProtKB-EC"/>
</dbReference>
<evidence type="ECO:0000259" key="18">
    <source>
        <dbReference type="PROSITE" id="PS50089"/>
    </source>
</evidence>